<sequence length="428" mass="47659">MGDIGAQHLADALRNNTVTITVYISISYIYIHFIMQTLIALDLESNLIGTTGAQYLADGLRNNMVIMILFFIYFIHPSARYCAPTSWIPFWLRLNVTLTTLNLGSNQIGAIGAKHVTDRLRDTTALTTLNLSSNKIGVVGAQYMAHGLLINKTLTELDLNQNQIGDVGAQYLADALKNNTTLSELDLENNKIEDVGAQYIVDGLQNNMIVFGIEMGNSQCIKSRVNPSVTEITSKPTASSYHKSESESLSSTPNAIAHPPKYRNPTLEECIATEQNESLSLRQRNLTDQDFEIVAYYAIQNNKRFTQLYLGQNQPGDKGTQHIANALRNNTTITILYLDQNQTKIGDKGAQYLADALRHNTALTILYLDQNQIGNDGAQSLADALRNNKCRHRMQDNGRMELVNGVVASGNEQEHHRLRKLFHHTPKN</sequence>
<feature type="region of interest" description="Disordered" evidence="3">
    <location>
        <begin position="232"/>
        <end position="263"/>
    </location>
</feature>
<keyword evidence="4" id="KW-0812">Transmembrane</keyword>
<dbReference type="Gene3D" id="3.80.10.10">
    <property type="entry name" value="Ribonuclease Inhibitor"/>
    <property type="match status" value="5"/>
</dbReference>
<keyword evidence="1" id="KW-0433">Leucine-rich repeat</keyword>
<name>A0A814J641_9BILA</name>
<protein>
    <submittedName>
        <fullName evidence="5">Uncharacterized protein</fullName>
    </submittedName>
</protein>
<dbReference type="InterPro" id="IPR025875">
    <property type="entry name" value="Leu-rich_rpt_4"/>
</dbReference>
<dbReference type="Pfam" id="PF12799">
    <property type="entry name" value="LRR_4"/>
    <property type="match status" value="1"/>
</dbReference>
<dbReference type="PANTHER" id="PTHR24111:SF0">
    <property type="entry name" value="LEUCINE-RICH REPEAT-CONTAINING PROTEIN"/>
    <property type="match status" value="1"/>
</dbReference>
<keyword evidence="4" id="KW-0472">Membrane</keyword>
<gene>
    <name evidence="5" type="ORF">QVE165_LOCUS16641</name>
</gene>
<evidence type="ECO:0000256" key="1">
    <source>
        <dbReference type="ARBA" id="ARBA00022614"/>
    </source>
</evidence>
<dbReference type="InterPro" id="IPR032675">
    <property type="entry name" value="LRR_dom_sf"/>
</dbReference>
<organism evidence="5 6">
    <name type="scientific">Adineta steineri</name>
    <dbReference type="NCBI Taxonomy" id="433720"/>
    <lineage>
        <taxon>Eukaryota</taxon>
        <taxon>Metazoa</taxon>
        <taxon>Spiralia</taxon>
        <taxon>Gnathifera</taxon>
        <taxon>Rotifera</taxon>
        <taxon>Eurotatoria</taxon>
        <taxon>Bdelloidea</taxon>
        <taxon>Adinetida</taxon>
        <taxon>Adinetidae</taxon>
        <taxon>Adineta</taxon>
    </lineage>
</organism>
<feature type="transmembrane region" description="Helical" evidence="4">
    <location>
        <begin position="20"/>
        <end position="43"/>
    </location>
</feature>
<evidence type="ECO:0000256" key="4">
    <source>
        <dbReference type="SAM" id="Phobius"/>
    </source>
</evidence>
<dbReference type="Proteomes" id="UP000663832">
    <property type="component" value="Unassembled WGS sequence"/>
</dbReference>
<dbReference type="SMART" id="SM00368">
    <property type="entry name" value="LRR_RI"/>
    <property type="match status" value="8"/>
</dbReference>
<dbReference type="PANTHER" id="PTHR24111">
    <property type="entry name" value="LEUCINE-RICH REPEAT-CONTAINING PROTEIN 34"/>
    <property type="match status" value="1"/>
</dbReference>
<keyword evidence="6" id="KW-1185">Reference proteome</keyword>
<evidence type="ECO:0000313" key="6">
    <source>
        <dbReference type="Proteomes" id="UP000663832"/>
    </source>
</evidence>
<evidence type="ECO:0000256" key="2">
    <source>
        <dbReference type="ARBA" id="ARBA00022737"/>
    </source>
</evidence>
<keyword evidence="4" id="KW-1133">Transmembrane helix</keyword>
<reference evidence="5" key="1">
    <citation type="submission" date="2021-02" db="EMBL/GenBank/DDBJ databases">
        <authorList>
            <person name="Nowell W R."/>
        </authorList>
    </citation>
    <scope>NUCLEOTIDE SEQUENCE</scope>
</reference>
<dbReference type="InterPro" id="IPR001611">
    <property type="entry name" value="Leu-rich_rpt"/>
</dbReference>
<evidence type="ECO:0000256" key="3">
    <source>
        <dbReference type="SAM" id="MobiDB-lite"/>
    </source>
</evidence>
<dbReference type="InterPro" id="IPR052201">
    <property type="entry name" value="LRR-containing_regulator"/>
</dbReference>
<evidence type="ECO:0000313" key="5">
    <source>
        <dbReference type="EMBL" id="CAF1032950.1"/>
    </source>
</evidence>
<dbReference type="AlphaFoldDB" id="A0A814J641"/>
<dbReference type="Pfam" id="PF13516">
    <property type="entry name" value="LRR_6"/>
    <property type="match status" value="5"/>
</dbReference>
<dbReference type="OrthoDB" id="120976at2759"/>
<comment type="caution">
    <text evidence="5">The sequence shown here is derived from an EMBL/GenBank/DDBJ whole genome shotgun (WGS) entry which is preliminary data.</text>
</comment>
<dbReference type="SUPFAM" id="SSF52047">
    <property type="entry name" value="RNI-like"/>
    <property type="match status" value="2"/>
</dbReference>
<keyword evidence="2" id="KW-0677">Repeat</keyword>
<proteinExistence type="predicted"/>
<accession>A0A814J641</accession>
<dbReference type="EMBL" id="CAJNOM010000094">
    <property type="protein sequence ID" value="CAF1032950.1"/>
    <property type="molecule type" value="Genomic_DNA"/>
</dbReference>